<dbReference type="Proteomes" id="UP000525623">
    <property type="component" value="Unassembled WGS sequence"/>
</dbReference>
<name>A0A7W4P8G6_9PROT</name>
<dbReference type="GO" id="GO:0005829">
    <property type="term" value="C:cytosol"/>
    <property type="evidence" value="ECO:0007669"/>
    <property type="project" value="TreeGrafter"/>
</dbReference>
<dbReference type="PRINTS" id="PR00355">
    <property type="entry name" value="ADRENODOXIN"/>
</dbReference>
<dbReference type="InterPro" id="IPR018298">
    <property type="entry name" value="Adrenodoxin_Fe-S_BS"/>
</dbReference>
<protein>
    <submittedName>
        <fullName evidence="8">(2Fe-2S)-binding protein</fullName>
    </submittedName>
</protein>
<dbReference type="GO" id="GO:0140647">
    <property type="term" value="P:P450-containing electron transport chain"/>
    <property type="evidence" value="ECO:0007669"/>
    <property type="project" value="InterPro"/>
</dbReference>
<gene>
    <name evidence="8" type="ORF">HLH29_17750</name>
</gene>
<feature type="domain" description="2Fe-2S ferredoxin-type" evidence="7">
    <location>
        <begin position="2"/>
        <end position="106"/>
    </location>
</feature>
<evidence type="ECO:0000256" key="1">
    <source>
        <dbReference type="ARBA" id="ARBA00010914"/>
    </source>
</evidence>
<comment type="caution">
    <text evidence="8">The sequence shown here is derived from an EMBL/GenBank/DDBJ whole genome shotgun (WGS) entry which is preliminary data.</text>
</comment>
<dbReference type="RefSeq" id="WP_182968703.1">
    <property type="nucleotide sequence ID" value="NZ_BAABGC010000057.1"/>
</dbReference>
<dbReference type="InterPro" id="IPR012675">
    <property type="entry name" value="Beta-grasp_dom_sf"/>
</dbReference>
<keyword evidence="3" id="KW-0479">Metal-binding</keyword>
<keyword evidence="4" id="KW-0408">Iron</keyword>
<proteinExistence type="inferred from homology"/>
<evidence type="ECO:0000256" key="5">
    <source>
        <dbReference type="ARBA" id="ARBA00023014"/>
    </source>
</evidence>
<sequence>MPKIIFHLSDTSVREVEVSIPTTVMQAAIYGDVRGIEAECGGACACATCHVYVDPAFVTRIPPAQQDELEMLEGVAADRLPNSRLACQIHVTEALDGLTVSIPDRQF</sequence>
<dbReference type="PANTHER" id="PTHR23426">
    <property type="entry name" value="FERREDOXIN/ADRENODOXIN"/>
    <property type="match status" value="1"/>
</dbReference>
<evidence type="ECO:0000259" key="7">
    <source>
        <dbReference type="PROSITE" id="PS51085"/>
    </source>
</evidence>
<comment type="similarity">
    <text evidence="1">Belongs to the adrenodoxin/putidaredoxin family.</text>
</comment>
<accession>A0A7W4P8G6</accession>
<keyword evidence="9" id="KW-1185">Reference proteome</keyword>
<dbReference type="AlphaFoldDB" id="A0A7W4P8G6"/>
<dbReference type="Gene3D" id="3.10.20.30">
    <property type="match status" value="1"/>
</dbReference>
<dbReference type="InterPro" id="IPR036010">
    <property type="entry name" value="2Fe-2S_ferredoxin-like_sf"/>
</dbReference>
<organism evidence="8 9">
    <name type="scientific">Gluconacetobacter tumulicola</name>
    <dbReference type="NCBI Taxonomy" id="1017177"/>
    <lineage>
        <taxon>Bacteria</taxon>
        <taxon>Pseudomonadati</taxon>
        <taxon>Pseudomonadota</taxon>
        <taxon>Alphaproteobacteria</taxon>
        <taxon>Acetobacterales</taxon>
        <taxon>Acetobacteraceae</taxon>
        <taxon>Gluconacetobacter</taxon>
    </lineage>
</organism>
<dbReference type="GO" id="GO:0046872">
    <property type="term" value="F:metal ion binding"/>
    <property type="evidence" value="ECO:0007669"/>
    <property type="project" value="UniProtKB-KW"/>
</dbReference>
<reference evidence="8 9" key="1">
    <citation type="submission" date="2020-04" db="EMBL/GenBank/DDBJ databases">
        <title>Description of novel Gluconacetobacter.</title>
        <authorList>
            <person name="Sombolestani A."/>
        </authorList>
    </citation>
    <scope>NUCLEOTIDE SEQUENCE [LARGE SCALE GENOMIC DNA]</scope>
    <source>
        <strain evidence="8 9">LMG 27725</strain>
    </source>
</reference>
<evidence type="ECO:0000256" key="4">
    <source>
        <dbReference type="ARBA" id="ARBA00023004"/>
    </source>
</evidence>
<dbReference type="InterPro" id="IPR001041">
    <property type="entry name" value="2Fe-2S_ferredoxin-type"/>
</dbReference>
<evidence type="ECO:0000256" key="3">
    <source>
        <dbReference type="ARBA" id="ARBA00022723"/>
    </source>
</evidence>
<keyword evidence="2" id="KW-0001">2Fe-2S</keyword>
<evidence type="ECO:0000256" key="2">
    <source>
        <dbReference type="ARBA" id="ARBA00022714"/>
    </source>
</evidence>
<dbReference type="EMBL" id="JABEQL010000037">
    <property type="protein sequence ID" value="MBB2180974.1"/>
    <property type="molecule type" value="Genomic_DNA"/>
</dbReference>
<dbReference type="SUPFAM" id="SSF54292">
    <property type="entry name" value="2Fe-2S ferredoxin-like"/>
    <property type="match status" value="1"/>
</dbReference>
<dbReference type="Pfam" id="PF00111">
    <property type="entry name" value="Fer2"/>
    <property type="match status" value="1"/>
</dbReference>
<dbReference type="InterPro" id="IPR001055">
    <property type="entry name" value="Adrenodoxin-like"/>
</dbReference>
<dbReference type="PANTHER" id="PTHR23426:SF65">
    <property type="entry name" value="FERREDOXIN-2, MITOCHONDRIAL"/>
    <property type="match status" value="1"/>
</dbReference>
<dbReference type="PROSITE" id="PS00814">
    <property type="entry name" value="ADX"/>
    <property type="match status" value="1"/>
</dbReference>
<dbReference type="CDD" id="cd00207">
    <property type="entry name" value="fer2"/>
    <property type="match status" value="1"/>
</dbReference>
<keyword evidence="5" id="KW-0411">Iron-sulfur</keyword>
<evidence type="ECO:0000313" key="9">
    <source>
        <dbReference type="Proteomes" id="UP000525623"/>
    </source>
</evidence>
<evidence type="ECO:0000313" key="8">
    <source>
        <dbReference type="EMBL" id="MBB2180974.1"/>
    </source>
</evidence>
<comment type="cofactor">
    <cofactor evidence="6">
        <name>[2Fe-2S] cluster</name>
        <dbReference type="ChEBI" id="CHEBI:190135"/>
    </cofactor>
</comment>
<dbReference type="GO" id="GO:0009055">
    <property type="term" value="F:electron transfer activity"/>
    <property type="evidence" value="ECO:0007669"/>
    <property type="project" value="TreeGrafter"/>
</dbReference>
<evidence type="ECO:0000256" key="6">
    <source>
        <dbReference type="ARBA" id="ARBA00034078"/>
    </source>
</evidence>
<dbReference type="PROSITE" id="PS51085">
    <property type="entry name" value="2FE2S_FER_2"/>
    <property type="match status" value="1"/>
</dbReference>
<dbReference type="GO" id="GO:0051537">
    <property type="term" value="F:2 iron, 2 sulfur cluster binding"/>
    <property type="evidence" value="ECO:0007669"/>
    <property type="project" value="UniProtKB-KW"/>
</dbReference>